<organism evidence="2 3">
    <name type="scientific">Flexivirga caeni</name>
    <dbReference type="NCBI Taxonomy" id="2294115"/>
    <lineage>
        <taxon>Bacteria</taxon>
        <taxon>Bacillati</taxon>
        <taxon>Actinomycetota</taxon>
        <taxon>Actinomycetes</taxon>
        <taxon>Micrococcales</taxon>
        <taxon>Dermacoccaceae</taxon>
        <taxon>Flexivirga</taxon>
    </lineage>
</organism>
<dbReference type="Pfam" id="PF12802">
    <property type="entry name" value="MarR_2"/>
    <property type="match status" value="1"/>
</dbReference>
<evidence type="ECO:0000313" key="3">
    <source>
        <dbReference type="Proteomes" id="UP000271678"/>
    </source>
</evidence>
<dbReference type="InterPro" id="IPR000835">
    <property type="entry name" value="HTH_MarR-typ"/>
</dbReference>
<dbReference type="PANTHER" id="PTHR33164">
    <property type="entry name" value="TRANSCRIPTIONAL REGULATOR, MARR FAMILY"/>
    <property type="match status" value="1"/>
</dbReference>
<dbReference type="OrthoDB" id="8635520at2"/>
<gene>
    <name evidence="2" type="ORF">EFY87_03235</name>
</gene>
<proteinExistence type="predicted"/>
<comment type="caution">
    <text evidence="2">The sequence shown here is derived from an EMBL/GenBank/DDBJ whole genome shotgun (WGS) entry which is preliminary data.</text>
</comment>
<name>A0A3M9MHR6_9MICO</name>
<reference evidence="2 3" key="1">
    <citation type="submission" date="2018-11" db="EMBL/GenBank/DDBJ databases">
        <title>Draft genome of Simplicispira Flexivirga sp. BO-16.</title>
        <authorList>
            <person name="Im W.T."/>
        </authorList>
    </citation>
    <scope>NUCLEOTIDE SEQUENCE [LARGE SCALE GENOMIC DNA]</scope>
    <source>
        <strain evidence="2 3">BO-16</strain>
    </source>
</reference>
<protein>
    <submittedName>
        <fullName evidence="2">MarR family transcriptional regulator</fullName>
    </submittedName>
</protein>
<dbReference type="SUPFAM" id="SSF46785">
    <property type="entry name" value="Winged helix' DNA-binding domain"/>
    <property type="match status" value="1"/>
</dbReference>
<evidence type="ECO:0000259" key="1">
    <source>
        <dbReference type="PROSITE" id="PS50995"/>
    </source>
</evidence>
<dbReference type="RefSeq" id="WP_123270017.1">
    <property type="nucleotide sequence ID" value="NZ_RJJQ01000002.1"/>
</dbReference>
<dbReference type="InterPro" id="IPR036388">
    <property type="entry name" value="WH-like_DNA-bd_sf"/>
</dbReference>
<keyword evidence="3" id="KW-1185">Reference proteome</keyword>
<dbReference type="SMART" id="SM00347">
    <property type="entry name" value="HTH_MARR"/>
    <property type="match status" value="1"/>
</dbReference>
<accession>A0A3M9MHR6</accession>
<dbReference type="GO" id="GO:0003700">
    <property type="term" value="F:DNA-binding transcription factor activity"/>
    <property type="evidence" value="ECO:0007669"/>
    <property type="project" value="InterPro"/>
</dbReference>
<evidence type="ECO:0000313" key="2">
    <source>
        <dbReference type="EMBL" id="RNI24725.1"/>
    </source>
</evidence>
<dbReference type="GO" id="GO:0006950">
    <property type="term" value="P:response to stress"/>
    <property type="evidence" value="ECO:0007669"/>
    <property type="project" value="TreeGrafter"/>
</dbReference>
<dbReference type="Gene3D" id="1.10.10.10">
    <property type="entry name" value="Winged helix-like DNA-binding domain superfamily/Winged helix DNA-binding domain"/>
    <property type="match status" value="1"/>
</dbReference>
<feature type="domain" description="HTH marR-type" evidence="1">
    <location>
        <begin position="9"/>
        <end position="145"/>
    </location>
</feature>
<dbReference type="AlphaFoldDB" id="A0A3M9MHR6"/>
<dbReference type="InterPro" id="IPR039422">
    <property type="entry name" value="MarR/SlyA-like"/>
</dbReference>
<dbReference type="PANTHER" id="PTHR33164:SF99">
    <property type="entry name" value="MARR FAMILY REGULATORY PROTEIN"/>
    <property type="match status" value="1"/>
</dbReference>
<dbReference type="PROSITE" id="PS50995">
    <property type="entry name" value="HTH_MARR_2"/>
    <property type="match status" value="1"/>
</dbReference>
<dbReference type="EMBL" id="RJJQ01000002">
    <property type="protein sequence ID" value="RNI24725.1"/>
    <property type="molecule type" value="Genomic_DNA"/>
</dbReference>
<dbReference type="InterPro" id="IPR036390">
    <property type="entry name" value="WH_DNA-bd_sf"/>
</dbReference>
<dbReference type="PRINTS" id="PR00598">
    <property type="entry name" value="HTHMARR"/>
</dbReference>
<dbReference type="Proteomes" id="UP000271678">
    <property type="component" value="Unassembled WGS sequence"/>
</dbReference>
<sequence length="152" mass="16904">MTEPLSTQQERAWRALARLVVTLPRALSSDLQGKVGLSLTQYTVLMFLSEAPDQRLRVSDLADKVAVSQAQTSRLIDTMARDGLLTRTQSKVDRRSRLVELTDRGSELLARAWPVHLASSRRLVVDHLEPATIADFGRIVEAMVQASENPGR</sequence>